<protein>
    <submittedName>
        <fullName evidence="4">Vacuolar protein sorting-associated protein 13C</fullName>
    </submittedName>
</protein>
<comment type="similarity">
    <text evidence="1">Belongs to the VPS13 family.</text>
</comment>
<feature type="region of interest" description="Disordered" evidence="2">
    <location>
        <begin position="530"/>
        <end position="550"/>
    </location>
</feature>
<dbReference type="PROSITE" id="PS50918">
    <property type="entry name" value="WWE"/>
    <property type="match status" value="1"/>
</dbReference>
<evidence type="ECO:0000259" key="3">
    <source>
        <dbReference type="PROSITE" id="PS50918"/>
    </source>
</evidence>
<dbReference type="Pfam" id="PF25033">
    <property type="entry name" value="VPS13_M"/>
    <property type="match status" value="2"/>
</dbReference>
<keyword evidence="5" id="KW-1185">Reference proteome</keyword>
<comment type="caution">
    <text evidence="4">The sequence shown here is derived from an EMBL/GenBank/DDBJ whole genome shotgun (WGS) entry which is preliminary data.</text>
</comment>
<dbReference type="InterPro" id="IPR026847">
    <property type="entry name" value="VPS13"/>
</dbReference>
<dbReference type="InterPro" id="IPR004170">
    <property type="entry name" value="WWE_dom"/>
</dbReference>
<dbReference type="PANTHER" id="PTHR16166">
    <property type="entry name" value="VACUOLAR PROTEIN SORTING-ASSOCIATED PROTEIN VPS13"/>
    <property type="match status" value="1"/>
</dbReference>
<dbReference type="Proteomes" id="UP001165289">
    <property type="component" value="Unassembled WGS sequence"/>
</dbReference>
<dbReference type="GO" id="GO:0006623">
    <property type="term" value="P:protein targeting to vacuole"/>
    <property type="evidence" value="ECO:0007669"/>
    <property type="project" value="TreeGrafter"/>
</dbReference>
<organism evidence="4 5">
    <name type="scientific">Oopsacas minuta</name>
    <dbReference type="NCBI Taxonomy" id="111878"/>
    <lineage>
        <taxon>Eukaryota</taxon>
        <taxon>Metazoa</taxon>
        <taxon>Porifera</taxon>
        <taxon>Hexactinellida</taxon>
        <taxon>Hexasterophora</taxon>
        <taxon>Lyssacinosida</taxon>
        <taxon>Leucopsacidae</taxon>
        <taxon>Oopsacas</taxon>
    </lineage>
</organism>
<accession>A0AAV7JXW7</accession>
<dbReference type="Pfam" id="PF25036">
    <property type="entry name" value="VPS13_VAB"/>
    <property type="match status" value="1"/>
</dbReference>
<feature type="domain" description="WWE" evidence="3">
    <location>
        <begin position="2508"/>
        <end position="2581"/>
    </location>
</feature>
<evidence type="ECO:0000313" key="5">
    <source>
        <dbReference type="Proteomes" id="UP001165289"/>
    </source>
</evidence>
<gene>
    <name evidence="4" type="ORF">LOD99_3580</name>
</gene>
<feature type="region of interest" description="Disordered" evidence="2">
    <location>
        <begin position="1419"/>
        <end position="1438"/>
    </location>
</feature>
<dbReference type="PANTHER" id="PTHR16166:SF93">
    <property type="entry name" value="INTERMEMBRANE LIPID TRANSFER PROTEIN VPS13"/>
    <property type="match status" value="1"/>
</dbReference>
<evidence type="ECO:0000313" key="4">
    <source>
        <dbReference type="EMBL" id="KAI6653360.1"/>
    </source>
</evidence>
<evidence type="ECO:0000256" key="1">
    <source>
        <dbReference type="ARBA" id="ARBA00006545"/>
    </source>
</evidence>
<reference evidence="4 5" key="1">
    <citation type="journal article" date="2023" name="BMC Biol.">
        <title>The compact genome of the sponge Oopsacas minuta (Hexactinellida) is lacking key metazoan core genes.</title>
        <authorList>
            <person name="Santini S."/>
            <person name="Schenkelaars Q."/>
            <person name="Jourda C."/>
            <person name="Duchesne M."/>
            <person name="Belahbib H."/>
            <person name="Rocher C."/>
            <person name="Selva M."/>
            <person name="Riesgo A."/>
            <person name="Vervoort M."/>
            <person name="Leys S.P."/>
            <person name="Kodjabachian L."/>
            <person name="Le Bivic A."/>
            <person name="Borchiellini C."/>
            <person name="Claverie J.M."/>
            <person name="Renard E."/>
        </authorList>
    </citation>
    <scope>NUCLEOTIDE SEQUENCE [LARGE SCALE GENOMIC DNA]</scope>
    <source>
        <strain evidence="4">SPO-2</strain>
    </source>
</reference>
<dbReference type="InterPro" id="IPR056747">
    <property type="entry name" value="VPS13-like_M"/>
</dbReference>
<sequence length="2736" mass="307969">MKITDLLCKLHNAYADLGLFFLVQLLADIIIEKIGILITKEEQEKEIPQLLLELKNGVIHMKQRTWDLILNSELGVLKMLDLTTFKPGTRNEPLALISSEYDNKVFSVEVCIAERQSPEYHTHFNSTHKTVRLVTYPMHFGLHKNSLFNVTSLLVSLLPSVESTKTSNLATQTVASVNQIDDAMEGNLGYKPSFWGRDNEKGLHLELQMYPASLTLYNNTGPFIKAEFLGIQSSITLQRLRMDLEFIIQGYLISDLNPETNYPKLLYQVDPTVPFLQLKMNVFKEATLNDKYLDLQQKDLYVEVKLARNRLILLADLIAQVVPFFTQLAQINFTQNTLIDSAKDAATVTAKETAAAAKSSSSSRIGLNILIEAPSVLIPLHCKSKDVFIIDVGNFNAMNSFHFASEIYGSPEDPNDTWKTDHGHPAVIDKMKVAFSDLQINRCHSYEQCEINSVDSNKKFSILQPVNVDLFLDRTLNECLANIPKNNLSINIDIISLHIKPQDLVNLAFIVKSLGLVQASLDISNARKHVNSQQSVDQPQKPTNHDTPVTPAIETSKNIFVASAKLETVKITVYSEEDSFADIFLTHLSVNAEVKPPISKLHAVIRGFGIRDLTPNSIYPEILSTNSTTMNLIELQFETCQDATKGENFFNLANSDGKLTLTIGKIKFYLIYSFMNHILHTLLQFKVSRKTVEALKKQAKKQAANTATSTVDRITQTDAKRFLIAVKVEAPVIVVPVSSESNEGLVLDLGLITVNNAFSIEKPQFSKDKVYNYALDISNQKIIFDNIDLTISSIQLYRQTAHSLTPTTSDPILQSFELELSLIRTIPFNKYDKPQMLIYLSLSPIIMEFHLIDYKTILSIIQSNIKSGKVLSLPIDETDADSPDEQELESSIKDTKSKPIELPNIAFYLHLDGYTLSIIARDQEISTLILKSFDIEVKSIESMLSVTGELGELKLTQPQSTHYSNIISLAPGSEHLICFNLTFTPNLPHDSTLHSFNKEYDLELNVDVGEVEVVILYSYISKMINFATNFSPKRTPKSDDVELPEEYDPTPPDERILKSIASLDKFAMMKQRLKININFRAPVIYIPQNSVANQVIVARLGNITLQTEPTIKHIPDTKEEILTDCYQLTFSKLTISRGFINISNDNYLQSLISMRPLTSKFCLEVSLLRRVTPSTKSPFLLVQLHLHEISLLLGSLDLEMITDVIIGQIKDQDTTLISNDSDFSFSLSTTPLDKPEVKRKPKVETRRLTRMGSVSQPHIFKSDPETALLSVNLQIDSIGLKIFHMEKNIPNALKEMGDLNEFPIPQEKSLAYLAIVNASLVGEVKPNLVTGINLTLNDIVVQDNRVEMADKISRMISRSILVKDERPLLAIELKRLSSDDLTMRLFLCNLTAIFSTEFLITIALFFWKPIERVSQITNEGQEKAKRRKKTKEIPRNTPTDLQNRIPTFRLNITVKNPTVLLIENTTDRNPRTLVGKLELSGIVKHDKGLGFSTTFTLSNAQLYTCLYNTIANPYSYVVAPFVMHMNINGIAEEIHIVMESLQINLTPSTLALVTHIAESLKFPDKHDLGYAPIDLWEAHDTEKYSWFLRSSESIDSWSVVLDNIEDSSTPALKTERLDIEVRSIDFKLDSEYKGKITPIMLIHASAGAEIQNWKTQVEMLASFTVEASYFNEKLSTWEPLLEPAQSRTTANLIPFRFKLEMNTSDKGSTSDVVLISDSDIQTQAIQAEYAIELTALDGINITVSRELIEILSKYKDEIDLVKSNVKSWDSTASTDESGNSVFVILNELSIPIKITLDEKDILFFDHKETSKSRTINDNTPCHIYTSNAVEDLAQAILSKRGKVKDHYMHVSLEKYHTIPFIPIHRTGNLLYFLPPTKDHFLVVEINLINGYKQVIIRSPMKIRNELDVIMEIFASPIDQDASGLTSVATIQPKETYYVPLHHTYNNIFSLAPHQLIYRPSMLRFGSHTKFSAQTTECMVHTDSSVSPKEDPPFSFTLDATEDHYTREPLKFKRNSDGNYPHHIFTAYVPSIIHNLLPVVLNYEVEHSRFKSRVLPGSTSNILFYSPDKSTSVILTITLYETVFQGKFSQLSDNETSSCKMQSQDGKLSFILGVYAETTGSLQIKVFAAYWVINKTGLNLQYKSSESGFNKPLNHESTDEPMLFPSTSLGSKVKLAVRRLTFGSTSTEWSNSVAIGAVGSENLVESNIPGGSGVSYQFGIRITVSSSSLTKIVIITPYNLLINNTKQELTIQEQLVDSVLLKPGDCTPFYPIEDTCKIVPDTSVKGAVLDIAIPGQILLQFDGDNPAIPVDISTNVSSNVITFQSYYDGAVPLQIVNSLSEVLIEFKQKGCTGKSNLVPPGTSLNYTWEDPSKPHEVEWWPTKQEKVKTTASVNFDADGKVNFPFGLDMSIVVEGSTHSSSTHDDFDDISTEASMLMSSTKSKTITNIRGAELLWISFLDGLQRILLITNNSVIARHAKQVQKREKINFSFAMLVEEIGISLIDAITRTEIAYITLVSSDTVWQYLKNGRIWKTMSGEIIKKLESAYTLDPNSNIASNELKVDFQSMQILEPYSGHLRRTHFPGLSLELQISSSQLYFDIKIASIQVDNQMAHILYPIVFHSVALPTDALNFDPKPFLEASLILLLNKKMVNSMNIRYFKVLVQEMSFNLDIGFIEGVIGLFGDLEQREWTTKELFEYDYKKVRFNIYLLNCIQSNSDTISFLKSTYSHFLQRVYIE</sequence>
<evidence type="ECO:0000256" key="2">
    <source>
        <dbReference type="SAM" id="MobiDB-lite"/>
    </source>
</evidence>
<name>A0AAV7JXW7_9METZ</name>
<dbReference type="EMBL" id="JAKMXF010000277">
    <property type="protein sequence ID" value="KAI6653360.1"/>
    <property type="molecule type" value="Genomic_DNA"/>
</dbReference>
<proteinExistence type="inferred from homology"/>
<dbReference type="InterPro" id="IPR009543">
    <property type="entry name" value="VPS13_VAB"/>
</dbReference>
<dbReference type="GO" id="GO:0045053">
    <property type="term" value="P:protein retention in Golgi apparatus"/>
    <property type="evidence" value="ECO:0007669"/>
    <property type="project" value="TreeGrafter"/>
</dbReference>
<feature type="compositionally biased region" description="Polar residues" evidence="2">
    <location>
        <begin position="531"/>
        <end position="550"/>
    </location>
</feature>